<dbReference type="EMBL" id="JAPFQP010000001">
    <property type="protein sequence ID" value="MCX2717998.1"/>
    <property type="molecule type" value="Genomic_DNA"/>
</dbReference>
<organism evidence="2 3">
    <name type="scientific">Lentiprolixibacter aurantiacus</name>
    <dbReference type="NCBI Taxonomy" id="2993939"/>
    <lineage>
        <taxon>Bacteria</taxon>
        <taxon>Pseudomonadati</taxon>
        <taxon>Bacteroidota</taxon>
        <taxon>Flavobacteriia</taxon>
        <taxon>Flavobacteriales</taxon>
        <taxon>Flavobacteriaceae</taxon>
        <taxon>Lentiprolixibacter</taxon>
    </lineage>
</organism>
<dbReference type="GO" id="GO:0016788">
    <property type="term" value="F:hydrolase activity, acting on ester bonds"/>
    <property type="evidence" value="ECO:0007669"/>
    <property type="project" value="UniProtKB-ARBA"/>
</dbReference>
<dbReference type="RefSeq" id="WP_266009931.1">
    <property type="nucleotide sequence ID" value="NZ_JAPFQP010000001.1"/>
</dbReference>
<proteinExistence type="predicted"/>
<feature type="domain" description="GSCFA" evidence="1">
    <location>
        <begin position="21"/>
        <end position="256"/>
    </location>
</feature>
<evidence type="ECO:0000259" key="1">
    <source>
        <dbReference type="Pfam" id="PF08885"/>
    </source>
</evidence>
<dbReference type="InterPro" id="IPR014982">
    <property type="entry name" value="GSCFA"/>
</dbReference>
<evidence type="ECO:0000313" key="3">
    <source>
        <dbReference type="Proteomes" id="UP001207116"/>
    </source>
</evidence>
<dbReference type="AlphaFoldDB" id="A0AAE3MIS2"/>
<evidence type="ECO:0000313" key="2">
    <source>
        <dbReference type="EMBL" id="MCX2717998.1"/>
    </source>
</evidence>
<keyword evidence="3" id="KW-1185">Reference proteome</keyword>
<reference evidence="2" key="1">
    <citation type="submission" date="2022-11" db="EMBL/GenBank/DDBJ databases">
        <title>The characterization of three novel Bacteroidetes species and genomic analysis of their roles in tidal elemental geochemical cycles.</title>
        <authorList>
            <person name="Ma K.-J."/>
        </authorList>
    </citation>
    <scope>NUCLEOTIDE SEQUENCE</scope>
    <source>
        <strain evidence="2">M415</strain>
    </source>
</reference>
<sequence>MELQTRIPLHKESPSIDYGSKVLLLGSCFAEHIGAKLAYYQFQSCINPLGIYFHPKAIEGLIQRLVRERAFTREDVFMLNEQWHSFEAHSRVSQNSEEALLEVLNKQLKATQAAITQATHIFITLGSAWGYQLRENGKWVANCHKVPQKQFAKVLWEVEDIQTCLGSIIDMIGHLNTDVQVVFSVSPVRHLKDGFVENQRSKAHLITAVQKLVASDKVSYFPAYELMMDELRDYRFYAVDMVHPNELAVDYIWEKFRQSWIDEEAYKDMEEVCAIRKGMAHRPNFPESESHQKFLQALQLRTAAIQERYPFMSF</sequence>
<dbReference type="InterPro" id="IPR036514">
    <property type="entry name" value="SGNH_hydro_sf"/>
</dbReference>
<protein>
    <submittedName>
        <fullName evidence="2">GSCFA domain-containing protein</fullName>
    </submittedName>
</protein>
<dbReference type="Proteomes" id="UP001207116">
    <property type="component" value="Unassembled WGS sequence"/>
</dbReference>
<dbReference type="Gene3D" id="3.40.50.1110">
    <property type="entry name" value="SGNH hydrolase"/>
    <property type="match status" value="1"/>
</dbReference>
<dbReference type="SUPFAM" id="SSF52266">
    <property type="entry name" value="SGNH hydrolase"/>
    <property type="match status" value="1"/>
</dbReference>
<dbReference type="Pfam" id="PF08885">
    <property type="entry name" value="GSCFA"/>
    <property type="match status" value="1"/>
</dbReference>
<comment type="caution">
    <text evidence="2">The sequence shown here is derived from an EMBL/GenBank/DDBJ whole genome shotgun (WGS) entry which is preliminary data.</text>
</comment>
<gene>
    <name evidence="2" type="ORF">OO016_00160</name>
</gene>
<accession>A0AAE3MIS2</accession>
<name>A0AAE3MIS2_9FLAO</name>